<proteinExistence type="predicted"/>
<comment type="caution">
    <text evidence="1">The sequence shown here is derived from an EMBL/GenBank/DDBJ whole genome shotgun (WGS) entry which is preliminary data.</text>
</comment>
<protein>
    <recommendedName>
        <fullName evidence="3">Phage major capsid protein</fullName>
    </recommendedName>
</protein>
<evidence type="ECO:0000313" key="2">
    <source>
        <dbReference type="Proteomes" id="UP000248975"/>
    </source>
</evidence>
<name>A0A2W5UQ71_CERSP</name>
<dbReference type="Proteomes" id="UP000248975">
    <property type="component" value="Unassembled WGS sequence"/>
</dbReference>
<dbReference type="EMBL" id="QFQS01000001">
    <property type="protein sequence ID" value="PZQ99930.1"/>
    <property type="molecule type" value="Genomic_DNA"/>
</dbReference>
<evidence type="ECO:0008006" key="3">
    <source>
        <dbReference type="Google" id="ProtNLM"/>
    </source>
</evidence>
<evidence type="ECO:0000313" key="1">
    <source>
        <dbReference type="EMBL" id="PZQ99930.1"/>
    </source>
</evidence>
<dbReference type="Pfam" id="PF19821">
    <property type="entry name" value="Phage_capsid_2"/>
    <property type="match status" value="1"/>
</dbReference>
<reference evidence="1 2" key="1">
    <citation type="submission" date="2017-08" db="EMBL/GenBank/DDBJ databases">
        <title>Infants hospitalized years apart are colonized by the same room-sourced microbial strains.</title>
        <authorList>
            <person name="Brooks B."/>
            <person name="Olm M.R."/>
            <person name="Firek B.A."/>
            <person name="Baker R."/>
            <person name="Thomas B.C."/>
            <person name="Morowitz M.J."/>
            <person name="Banfield J.F."/>
        </authorList>
    </citation>
    <scope>NUCLEOTIDE SEQUENCE [LARGE SCALE GENOMIC DNA]</scope>
    <source>
        <strain evidence="1">S2_003_000_R2_11</strain>
    </source>
</reference>
<sequence>MSNPALAVQDHHKLMYAASVQSVTQQTRNTLAAAVSEVSATGEAQSVADLLGAGEYQYGEDRSRRNPELPVTGSRRWVVRPPVIESGQYIDQEDKFATATDPTSAFVTTHTRRVIRGKQDRIMGVRKVDGQYVVTDGGILGSAVEGKRGTTVVGLPGAQIYPHGNAGLTLDKLRGAVKQLKLNDFGLEDDDPLFCVITPTQEDNLLAIAAASGPSLNAFAIDQLRVGKPTPLMGVNWIMTNRVPMNAAGTHRLCPIFSKKNIAVGVWQDVRGDMWNDTSAKNKPYCYVSAYIDAVRVEDKGVIGIECLE</sequence>
<gene>
    <name evidence="1" type="ORF">DI533_04680</name>
</gene>
<dbReference type="AlphaFoldDB" id="A0A2W5UQ71"/>
<dbReference type="InterPro" id="IPR045565">
    <property type="entry name" value="Phage_capsid_2"/>
</dbReference>
<organism evidence="1 2">
    <name type="scientific">Cereibacter sphaeroides</name>
    <name type="common">Rhodobacter sphaeroides</name>
    <dbReference type="NCBI Taxonomy" id="1063"/>
    <lineage>
        <taxon>Bacteria</taxon>
        <taxon>Pseudomonadati</taxon>
        <taxon>Pseudomonadota</taxon>
        <taxon>Alphaproteobacteria</taxon>
        <taxon>Rhodobacterales</taxon>
        <taxon>Paracoccaceae</taxon>
        <taxon>Cereibacter</taxon>
    </lineage>
</organism>
<accession>A0A2W5UQ71</accession>